<feature type="domain" description="ABC3 transporter permease C-terminal" evidence="8">
    <location>
        <begin position="280"/>
        <end position="385"/>
    </location>
</feature>
<evidence type="ECO:0000256" key="5">
    <source>
        <dbReference type="ARBA" id="ARBA00023136"/>
    </source>
</evidence>
<comment type="caution">
    <text evidence="10">The sequence shown here is derived from an EMBL/GenBank/DDBJ whole genome shotgun (WGS) entry which is preliminary data.</text>
</comment>
<dbReference type="AlphaFoldDB" id="A0A7X3MPZ3"/>
<evidence type="ECO:0000259" key="9">
    <source>
        <dbReference type="Pfam" id="PF12704"/>
    </source>
</evidence>
<evidence type="ECO:0000256" key="6">
    <source>
        <dbReference type="ARBA" id="ARBA00038076"/>
    </source>
</evidence>
<dbReference type="Pfam" id="PF12704">
    <property type="entry name" value="MacB_PCD"/>
    <property type="match status" value="1"/>
</dbReference>
<sequence length="438" mass="46490">MLFEAIEPALSSIRRNALRSFLTELGIAIGVGVHRHGRHRLGHHREGDGGSVQARKRSALRLARAVRSQLCEFGCASLQRARCRNHAHATFRIRAVAPVVQKSVMATYGNESRTTTPAGTENEVLITQNRALTSGRSFLDGEEPAGRATCIIGQTVRDKLFGHVGPLESSIRINKISCEVIGVLKAKGGRVSAPTRTTRSSCPCPFQCPVAGNTDIGRVYVSARDDADPSKVQASIEHLLRKRRGITGDGFTLRGMKQVVQTMAGTTAVLTGQLGALAPVFLLVGGNGIMNIMFVLVTEHTREIGIRLAVGALEGQVLLQFLAAAVVLSLVGGIVGILLGLGPVAAANVLQVSFLIGPSIILMAIGRLAPVGVVFGYCPARRAARFDRAAPPRMGASHPAASAFPFCASSSVRASRSLTFFRNCSKAKPRAKTCPNLP</sequence>
<keyword evidence="3 7" id="KW-0812">Transmembrane</keyword>
<feature type="transmembrane region" description="Helical" evidence="7">
    <location>
        <begin position="317"/>
        <end position="342"/>
    </location>
</feature>
<comment type="similarity">
    <text evidence="6">Belongs to the ABC-4 integral membrane protein family.</text>
</comment>
<dbReference type="OrthoDB" id="9770036at2"/>
<gene>
    <name evidence="10" type="ORF">GR328_06390</name>
</gene>
<evidence type="ECO:0000313" key="11">
    <source>
        <dbReference type="Proteomes" id="UP000436483"/>
    </source>
</evidence>
<feature type="domain" description="MacB-like periplasmic core" evidence="9">
    <location>
        <begin position="91"/>
        <end position="238"/>
    </location>
</feature>
<dbReference type="PANTHER" id="PTHR30572:SF4">
    <property type="entry name" value="ABC TRANSPORTER PERMEASE YTRF"/>
    <property type="match status" value="1"/>
</dbReference>
<dbReference type="Pfam" id="PF02687">
    <property type="entry name" value="FtsX"/>
    <property type="match status" value="1"/>
</dbReference>
<dbReference type="Proteomes" id="UP000436483">
    <property type="component" value="Unassembled WGS sequence"/>
</dbReference>
<evidence type="ECO:0000256" key="3">
    <source>
        <dbReference type="ARBA" id="ARBA00022692"/>
    </source>
</evidence>
<comment type="subcellular location">
    <subcellularLocation>
        <location evidence="1">Cell membrane</location>
        <topology evidence="1">Multi-pass membrane protein</topology>
    </subcellularLocation>
</comment>
<evidence type="ECO:0000259" key="8">
    <source>
        <dbReference type="Pfam" id="PF02687"/>
    </source>
</evidence>
<evidence type="ECO:0000256" key="7">
    <source>
        <dbReference type="SAM" id="Phobius"/>
    </source>
</evidence>
<keyword evidence="5 7" id="KW-0472">Membrane</keyword>
<keyword evidence="2" id="KW-1003">Cell membrane</keyword>
<evidence type="ECO:0000256" key="1">
    <source>
        <dbReference type="ARBA" id="ARBA00004651"/>
    </source>
</evidence>
<proteinExistence type="inferred from homology"/>
<evidence type="ECO:0000313" key="10">
    <source>
        <dbReference type="EMBL" id="MXQ11086.1"/>
    </source>
</evidence>
<dbReference type="PANTHER" id="PTHR30572">
    <property type="entry name" value="MEMBRANE COMPONENT OF TRANSPORTER-RELATED"/>
    <property type="match status" value="1"/>
</dbReference>
<dbReference type="InterPro" id="IPR050250">
    <property type="entry name" value="Macrolide_Exporter_MacB"/>
</dbReference>
<evidence type="ECO:0000256" key="2">
    <source>
        <dbReference type="ARBA" id="ARBA00022475"/>
    </source>
</evidence>
<dbReference type="InterPro" id="IPR025857">
    <property type="entry name" value="MacB_PCD"/>
</dbReference>
<organism evidence="10 11">
    <name type="scientific">Microvirga makkahensis</name>
    <dbReference type="NCBI Taxonomy" id="1128670"/>
    <lineage>
        <taxon>Bacteria</taxon>
        <taxon>Pseudomonadati</taxon>
        <taxon>Pseudomonadota</taxon>
        <taxon>Alphaproteobacteria</taxon>
        <taxon>Hyphomicrobiales</taxon>
        <taxon>Methylobacteriaceae</taxon>
        <taxon>Microvirga</taxon>
    </lineage>
</organism>
<reference evidence="10 11" key="1">
    <citation type="submission" date="2019-12" db="EMBL/GenBank/DDBJ databases">
        <authorList>
            <person name="Yuan C.-G."/>
        </authorList>
    </citation>
    <scope>NUCLEOTIDE SEQUENCE [LARGE SCALE GENOMIC DNA]</scope>
    <source>
        <strain evidence="10 11">KCTC 23863</strain>
    </source>
</reference>
<keyword evidence="11" id="KW-1185">Reference proteome</keyword>
<feature type="transmembrane region" description="Helical" evidence="7">
    <location>
        <begin position="276"/>
        <end position="297"/>
    </location>
</feature>
<reference evidence="10 11" key="2">
    <citation type="submission" date="2020-01" db="EMBL/GenBank/DDBJ databases">
        <title>Microvirga sp. nov., an arsenate reduction bacterium isolated from Tibet hotspring sediments.</title>
        <authorList>
            <person name="Xian W.-D."/>
            <person name="Li W.-J."/>
        </authorList>
    </citation>
    <scope>NUCLEOTIDE SEQUENCE [LARGE SCALE GENOMIC DNA]</scope>
    <source>
        <strain evidence="10 11">KCTC 23863</strain>
    </source>
</reference>
<dbReference type="EMBL" id="WURB01000003">
    <property type="protein sequence ID" value="MXQ11086.1"/>
    <property type="molecule type" value="Genomic_DNA"/>
</dbReference>
<protein>
    <submittedName>
        <fullName evidence="10">ABC transporter permease</fullName>
    </submittedName>
</protein>
<evidence type="ECO:0000256" key="4">
    <source>
        <dbReference type="ARBA" id="ARBA00022989"/>
    </source>
</evidence>
<dbReference type="GO" id="GO:0022857">
    <property type="term" value="F:transmembrane transporter activity"/>
    <property type="evidence" value="ECO:0007669"/>
    <property type="project" value="TreeGrafter"/>
</dbReference>
<feature type="transmembrane region" description="Helical" evidence="7">
    <location>
        <begin position="354"/>
        <end position="378"/>
    </location>
</feature>
<dbReference type="InterPro" id="IPR003838">
    <property type="entry name" value="ABC3_permease_C"/>
</dbReference>
<accession>A0A7X3MPZ3</accession>
<name>A0A7X3MPZ3_9HYPH</name>
<dbReference type="GO" id="GO:0005886">
    <property type="term" value="C:plasma membrane"/>
    <property type="evidence" value="ECO:0007669"/>
    <property type="project" value="UniProtKB-SubCell"/>
</dbReference>
<keyword evidence="4 7" id="KW-1133">Transmembrane helix</keyword>